<sequence>MKEKIAAIAGALGASLLLGACQDKPSQPTATEAAAPVADITADTLKRVRAPRQPVPFVAPTKIGRILGDRSPSPPASR</sequence>
<organism evidence="1 2">
    <name type="scientific">Hymenobacter mellowenesis</name>
    <dbReference type="NCBI Taxonomy" id="3063995"/>
    <lineage>
        <taxon>Bacteria</taxon>
        <taxon>Pseudomonadati</taxon>
        <taxon>Bacteroidota</taxon>
        <taxon>Cytophagia</taxon>
        <taxon>Cytophagales</taxon>
        <taxon>Hymenobacteraceae</taxon>
        <taxon>Hymenobacter</taxon>
    </lineage>
</organism>
<protein>
    <submittedName>
        <fullName evidence="1">Uncharacterized protein</fullName>
    </submittedName>
</protein>
<evidence type="ECO:0000313" key="2">
    <source>
        <dbReference type="Proteomes" id="UP001167796"/>
    </source>
</evidence>
<dbReference type="EMBL" id="JAUQSX010000003">
    <property type="protein sequence ID" value="MDO7846231.1"/>
    <property type="molecule type" value="Genomic_DNA"/>
</dbReference>
<gene>
    <name evidence="1" type="ORF">Q5H92_07685</name>
</gene>
<keyword evidence="2" id="KW-1185">Reference proteome</keyword>
<reference evidence="1" key="1">
    <citation type="submission" date="2023-07" db="EMBL/GenBank/DDBJ databases">
        <authorList>
            <person name="Kim M.K."/>
        </authorList>
    </citation>
    <scope>NUCLEOTIDE SEQUENCE</scope>
    <source>
        <strain evidence="1">M29</strain>
    </source>
</reference>
<dbReference type="PROSITE" id="PS51257">
    <property type="entry name" value="PROKAR_LIPOPROTEIN"/>
    <property type="match status" value="1"/>
</dbReference>
<accession>A0ABT9AB60</accession>
<name>A0ABT9AB60_9BACT</name>
<dbReference type="Proteomes" id="UP001167796">
    <property type="component" value="Unassembled WGS sequence"/>
</dbReference>
<dbReference type="RefSeq" id="WP_305010920.1">
    <property type="nucleotide sequence ID" value="NZ_JAUQSX010000003.1"/>
</dbReference>
<proteinExistence type="predicted"/>
<evidence type="ECO:0000313" key="1">
    <source>
        <dbReference type="EMBL" id="MDO7846231.1"/>
    </source>
</evidence>
<comment type="caution">
    <text evidence="1">The sequence shown here is derived from an EMBL/GenBank/DDBJ whole genome shotgun (WGS) entry which is preliminary data.</text>
</comment>